<evidence type="ECO:0000313" key="2">
    <source>
        <dbReference type="EMBL" id="GGR06534.1"/>
    </source>
</evidence>
<dbReference type="Proteomes" id="UP000603865">
    <property type="component" value="Unassembled WGS sequence"/>
</dbReference>
<dbReference type="EMBL" id="BMQL01000008">
    <property type="protein sequence ID" value="GGR06534.1"/>
    <property type="molecule type" value="Genomic_DNA"/>
</dbReference>
<accession>A0A918C4C3</accession>
<reference evidence="2" key="2">
    <citation type="submission" date="2020-09" db="EMBL/GenBank/DDBJ databases">
        <authorList>
            <person name="Sun Q."/>
            <person name="Ohkuma M."/>
        </authorList>
    </citation>
    <scope>NUCLEOTIDE SEQUENCE</scope>
    <source>
        <strain evidence="2">JCM 31311</strain>
    </source>
</reference>
<comment type="caution">
    <text evidence="2">The sequence shown here is derived from an EMBL/GenBank/DDBJ whole genome shotgun (WGS) entry which is preliminary data.</text>
</comment>
<organism evidence="2 3">
    <name type="scientific">Deinococcus ruber</name>
    <dbReference type="NCBI Taxonomy" id="1848197"/>
    <lineage>
        <taxon>Bacteria</taxon>
        <taxon>Thermotogati</taxon>
        <taxon>Deinococcota</taxon>
        <taxon>Deinococci</taxon>
        <taxon>Deinococcales</taxon>
        <taxon>Deinococcaceae</taxon>
        <taxon>Deinococcus</taxon>
    </lineage>
</organism>
<feature type="region of interest" description="Disordered" evidence="1">
    <location>
        <begin position="1"/>
        <end position="45"/>
    </location>
</feature>
<reference evidence="2" key="1">
    <citation type="journal article" date="2014" name="Int. J. Syst. Evol. Microbiol.">
        <title>Complete genome sequence of Corynebacterium casei LMG S-19264T (=DSM 44701T), isolated from a smear-ripened cheese.</title>
        <authorList>
            <consortium name="US DOE Joint Genome Institute (JGI-PGF)"/>
            <person name="Walter F."/>
            <person name="Albersmeier A."/>
            <person name="Kalinowski J."/>
            <person name="Ruckert C."/>
        </authorList>
    </citation>
    <scope>NUCLEOTIDE SEQUENCE</scope>
    <source>
        <strain evidence="2">JCM 31311</strain>
    </source>
</reference>
<evidence type="ECO:0000256" key="1">
    <source>
        <dbReference type="SAM" id="MobiDB-lite"/>
    </source>
</evidence>
<evidence type="ECO:0000313" key="3">
    <source>
        <dbReference type="Proteomes" id="UP000603865"/>
    </source>
</evidence>
<gene>
    <name evidence="2" type="ORF">GCM10008957_19170</name>
</gene>
<proteinExistence type="predicted"/>
<keyword evidence="3" id="KW-1185">Reference proteome</keyword>
<sequence>MCPVAGHFHPNRHGWPGAANQYKRKAESSGDDILSAPETGTHTPAKYCLRLSSKEGRHTGRQQTFEISGDLQTATECAIADVVMVL</sequence>
<protein>
    <submittedName>
        <fullName evidence="2">Uncharacterized protein</fullName>
    </submittedName>
</protein>
<name>A0A918C4C3_9DEIO</name>
<dbReference type="AlphaFoldDB" id="A0A918C4C3"/>